<evidence type="ECO:0000313" key="4">
    <source>
        <dbReference type="Proteomes" id="UP001151760"/>
    </source>
</evidence>
<sequence length="685" mass="78937">MQSSLVSSDFTSKLLNLENPSPDDSEIASLMNTATIPPPLPSINPPRQQTTSTPTPTTSEATTVVPELLDFASVFRFNDRVTNLERDLLELKQVDQYAQAISSIPAIVDRYMDNKLGEAIHKEIQSHIAECREEAQAEKQEYIDNVDSTVRTIIREEVKTQLPKILPKVVSDFATPVIKRNVTESLEATVLARSSSQPKSTYEVVASLLEYELTKILLDKMEESKSHLRADYKKELYDALVKSYKTDKDLFNTYGEVFRLKRSRDDKDKDQDPSAGSDRGTKRRKSSKEAELSRDSRVQQDQEFDMRNNDEQPADKEVSKADWFKKPERPPTPDSDWNKRHHVDFRPPQTWISQVSHAKESQILVGPIFELLKGTYKSLTELEYHLEECSKAILKNSTGITLKASRIHSISVVTYKIKWIEDLVTNLWSPVKVVYDKHAYWGTIHWGPKRQHFYGFAANMTSSKDVYSRKRIIVVTRLMIMKKCIMPSSRDIDHHDTARYIPMYPYVPEVIRQEREIYKSLVNRLFHEGRVVLPDLLESKPNLRTTFAAIGFDCLLDINEQIYRNRLTYFTKVCLAHSKLNGTLCIGFVIDNVETVLTLENFGRILKIPYKGVCLYSFEWSISSLQRSCDPHPNLYPPPHEDPSLVRDALFHPRTEPKTRTIKSDSVTLEPFQMINNELRENFKK</sequence>
<evidence type="ECO:0000256" key="1">
    <source>
        <dbReference type="SAM" id="Coils"/>
    </source>
</evidence>
<comment type="caution">
    <text evidence="3">The sequence shown here is derived from an EMBL/GenBank/DDBJ whole genome shotgun (WGS) entry which is preliminary data.</text>
</comment>
<keyword evidence="4" id="KW-1185">Reference proteome</keyword>
<feature type="compositionally biased region" description="Polar residues" evidence="2">
    <location>
        <begin position="1"/>
        <end position="14"/>
    </location>
</feature>
<evidence type="ECO:0000313" key="3">
    <source>
        <dbReference type="EMBL" id="GJT77862.1"/>
    </source>
</evidence>
<name>A0ABQ5GSA1_9ASTR</name>
<feature type="compositionally biased region" description="Basic and acidic residues" evidence="2">
    <location>
        <begin position="263"/>
        <end position="272"/>
    </location>
</feature>
<reference evidence="3" key="1">
    <citation type="journal article" date="2022" name="Int. J. Mol. Sci.">
        <title>Draft Genome of Tanacetum Coccineum: Genomic Comparison of Closely Related Tanacetum-Family Plants.</title>
        <authorList>
            <person name="Yamashiro T."/>
            <person name="Shiraishi A."/>
            <person name="Nakayama K."/>
            <person name="Satake H."/>
        </authorList>
    </citation>
    <scope>NUCLEOTIDE SEQUENCE</scope>
</reference>
<reference evidence="3" key="2">
    <citation type="submission" date="2022-01" db="EMBL/GenBank/DDBJ databases">
        <authorList>
            <person name="Yamashiro T."/>
            <person name="Shiraishi A."/>
            <person name="Satake H."/>
            <person name="Nakayama K."/>
        </authorList>
    </citation>
    <scope>NUCLEOTIDE SEQUENCE</scope>
</reference>
<gene>
    <name evidence="3" type="ORF">Tco_1044587</name>
</gene>
<feature type="coiled-coil region" evidence="1">
    <location>
        <begin position="121"/>
        <end position="152"/>
    </location>
</feature>
<keyword evidence="1" id="KW-0175">Coiled coil</keyword>
<evidence type="ECO:0000256" key="2">
    <source>
        <dbReference type="SAM" id="MobiDB-lite"/>
    </source>
</evidence>
<accession>A0ABQ5GSA1</accession>
<feature type="region of interest" description="Disordered" evidence="2">
    <location>
        <begin position="263"/>
        <end position="342"/>
    </location>
</feature>
<feature type="compositionally biased region" description="Low complexity" evidence="2">
    <location>
        <begin position="45"/>
        <end position="60"/>
    </location>
</feature>
<feature type="region of interest" description="Disordered" evidence="2">
    <location>
        <begin position="1"/>
        <end position="60"/>
    </location>
</feature>
<dbReference type="EMBL" id="BQNB010018751">
    <property type="protein sequence ID" value="GJT77862.1"/>
    <property type="molecule type" value="Genomic_DNA"/>
</dbReference>
<protein>
    <submittedName>
        <fullName evidence="3">Uncharacterized protein</fullName>
    </submittedName>
</protein>
<feature type="compositionally biased region" description="Basic and acidic residues" evidence="2">
    <location>
        <begin position="287"/>
        <end position="331"/>
    </location>
</feature>
<organism evidence="3 4">
    <name type="scientific">Tanacetum coccineum</name>
    <dbReference type="NCBI Taxonomy" id="301880"/>
    <lineage>
        <taxon>Eukaryota</taxon>
        <taxon>Viridiplantae</taxon>
        <taxon>Streptophyta</taxon>
        <taxon>Embryophyta</taxon>
        <taxon>Tracheophyta</taxon>
        <taxon>Spermatophyta</taxon>
        <taxon>Magnoliopsida</taxon>
        <taxon>eudicotyledons</taxon>
        <taxon>Gunneridae</taxon>
        <taxon>Pentapetalae</taxon>
        <taxon>asterids</taxon>
        <taxon>campanulids</taxon>
        <taxon>Asterales</taxon>
        <taxon>Asteraceae</taxon>
        <taxon>Asteroideae</taxon>
        <taxon>Anthemideae</taxon>
        <taxon>Anthemidinae</taxon>
        <taxon>Tanacetum</taxon>
    </lineage>
</organism>
<proteinExistence type="predicted"/>
<dbReference type="Proteomes" id="UP001151760">
    <property type="component" value="Unassembled WGS sequence"/>
</dbReference>